<keyword evidence="3" id="KW-1185">Reference proteome</keyword>
<sequence length="164" mass="19228">MSNNNNNNATPRSSQGSEGQMLTCEELFGMVSQLQESIITLEEQQSAKAIKVQPLEPFDAFDWFEPTLRDFQEKDKQYQNNNTTEVFSSFTKFKKQLQGTFGDIDATQNTEWKLWRLKQTGSVAKLVSDYQQIITHLNWDEPMYILKFKEMLKPEIQEKLVWME</sequence>
<dbReference type="InterPro" id="IPR005162">
    <property type="entry name" value="Retrotrans_gag_dom"/>
</dbReference>
<comment type="caution">
    <text evidence="2">The sequence shown here is derived from an EMBL/GenBank/DDBJ whole genome shotgun (WGS) entry which is preliminary data.</text>
</comment>
<dbReference type="OrthoDB" id="4369586at2759"/>
<accession>A0A1E3BKD5</accession>
<evidence type="ECO:0000313" key="3">
    <source>
        <dbReference type="Proteomes" id="UP000094569"/>
    </source>
</evidence>
<evidence type="ECO:0000259" key="1">
    <source>
        <dbReference type="Pfam" id="PF03732"/>
    </source>
</evidence>
<protein>
    <recommendedName>
        <fullName evidence="1">Retrotransposon gag domain-containing protein</fullName>
    </recommendedName>
</protein>
<dbReference type="EMBL" id="JXNT01000002">
    <property type="protein sequence ID" value="ODM21414.1"/>
    <property type="molecule type" value="Genomic_DNA"/>
</dbReference>
<dbReference type="Proteomes" id="UP000094569">
    <property type="component" value="Unassembled WGS sequence"/>
</dbReference>
<dbReference type="STRING" id="573508.A0A1E3BKD5"/>
<organism evidence="2 3">
    <name type="scientific">Aspergillus cristatus</name>
    <name type="common">Chinese Fuzhuan brick tea-fermentation fungus</name>
    <name type="synonym">Eurotium cristatum</name>
    <dbReference type="NCBI Taxonomy" id="573508"/>
    <lineage>
        <taxon>Eukaryota</taxon>
        <taxon>Fungi</taxon>
        <taxon>Dikarya</taxon>
        <taxon>Ascomycota</taxon>
        <taxon>Pezizomycotina</taxon>
        <taxon>Eurotiomycetes</taxon>
        <taxon>Eurotiomycetidae</taxon>
        <taxon>Eurotiales</taxon>
        <taxon>Aspergillaceae</taxon>
        <taxon>Aspergillus</taxon>
        <taxon>Aspergillus subgen. Aspergillus</taxon>
    </lineage>
</organism>
<feature type="domain" description="Retrotransposon gag" evidence="1">
    <location>
        <begin position="77"/>
        <end position="152"/>
    </location>
</feature>
<dbReference type="VEuPathDB" id="FungiDB:SI65_02257"/>
<name>A0A1E3BKD5_ASPCR</name>
<evidence type="ECO:0000313" key="2">
    <source>
        <dbReference type="EMBL" id="ODM21414.1"/>
    </source>
</evidence>
<gene>
    <name evidence="2" type="ORF">SI65_02257</name>
</gene>
<proteinExistence type="predicted"/>
<reference evidence="2 3" key="1">
    <citation type="journal article" date="2016" name="BMC Genomics">
        <title>Comparative genomic and transcriptomic analyses of the Fuzhuan brick tea-fermentation fungus Aspergillus cristatus.</title>
        <authorList>
            <person name="Ge Y."/>
            <person name="Wang Y."/>
            <person name="Liu Y."/>
            <person name="Tan Y."/>
            <person name="Ren X."/>
            <person name="Zhang X."/>
            <person name="Hyde K.D."/>
            <person name="Liu Y."/>
            <person name="Liu Z."/>
        </authorList>
    </citation>
    <scope>NUCLEOTIDE SEQUENCE [LARGE SCALE GENOMIC DNA]</scope>
    <source>
        <strain evidence="2 3">GZAAS20.1005</strain>
    </source>
</reference>
<dbReference type="Pfam" id="PF03732">
    <property type="entry name" value="Retrotrans_gag"/>
    <property type="match status" value="1"/>
</dbReference>
<dbReference type="AlphaFoldDB" id="A0A1E3BKD5"/>